<dbReference type="EnsemblPlants" id="AET1Gv20522500.11">
    <property type="protein sequence ID" value="AET1Gv20522500.11"/>
    <property type="gene ID" value="AET1Gv20522500"/>
</dbReference>
<keyword evidence="2" id="KW-1185">Reference proteome</keyword>
<reference evidence="1" key="3">
    <citation type="journal article" date="2017" name="Nature">
        <title>Genome sequence of the progenitor of the wheat D genome Aegilops tauschii.</title>
        <authorList>
            <person name="Luo M.C."/>
            <person name="Gu Y.Q."/>
            <person name="Puiu D."/>
            <person name="Wang H."/>
            <person name="Twardziok S.O."/>
            <person name="Deal K.R."/>
            <person name="Huo N."/>
            <person name="Zhu T."/>
            <person name="Wang L."/>
            <person name="Wang Y."/>
            <person name="McGuire P.E."/>
            <person name="Liu S."/>
            <person name="Long H."/>
            <person name="Ramasamy R.K."/>
            <person name="Rodriguez J.C."/>
            <person name="Van S.L."/>
            <person name="Yuan L."/>
            <person name="Wang Z."/>
            <person name="Xia Z."/>
            <person name="Xiao L."/>
            <person name="Anderson O.D."/>
            <person name="Ouyang S."/>
            <person name="Liang Y."/>
            <person name="Zimin A.V."/>
            <person name="Pertea G."/>
            <person name="Qi P."/>
            <person name="Bennetzen J.L."/>
            <person name="Dai X."/>
            <person name="Dawson M.W."/>
            <person name="Muller H.G."/>
            <person name="Kugler K."/>
            <person name="Rivarola-Duarte L."/>
            <person name="Spannagl M."/>
            <person name="Mayer K.F.X."/>
            <person name="Lu F.H."/>
            <person name="Bevan M.W."/>
            <person name="Leroy P."/>
            <person name="Li P."/>
            <person name="You F.M."/>
            <person name="Sun Q."/>
            <person name="Liu Z."/>
            <person name="Lyons E."/>
            <person name="Wicker T."/>
            <person name="Salzberg S.L."/>
            <person name="Devos K.M."/>
            <person name="Dvorak J."/>
        </authorList>
    </citation>
    <scope>NUCLEOTIDE SEQUENCE [LARGE SCALE GENOMIC DNA]</scope>
    <source>
        <strain evidence="1">cv. AL8/78</strain>
    </source>
</reference>
<reference evidence="2" key="1">
    <citation type="journal article" date="2014" name="Science">
        <title>Ancient hybridizations among the ancestral genomes of bread wheat.</title>
        <authorList>
            <consortium name="International Wheat Genome Sequencing Consortium,"/>
            <person name="Marcussen T."/>
            <person name="Sandve S.R."/>
            <person name="Heier L."/>
            <person name="Spannagl M."/>
            <person name="Pfeifer M."/>
            <person name="Jakobsen K.S."/>
            <person name="Wulff B.B."/>
            <person name="Steuernagel B."/>
            <person name="Mayer K.F."/>
            <person name="Olsen O.A."/>
        </authorList>
    </citation>
    <scope>NUCLEOTIDE SEQUENCE [LARGE SCALE GENOMIC DNA]</scope>
    <source>
        <strain evidence="2">cv. AL8/78</strain>
    </source>
</reference>
<reference evidence="1" key="4">
    <citation type="submission" date="2019-03" db="UniProtKB">
        <authorList>
            <consortium name="EnsemblPlants"/>
        </authorList>
    </citation>
    <scope>IDENTIFICATION</scope>
</reference>
<proteinExistence type="predicted"/>
<dbReference type="AlphaFoldDB" id="A0A452YSQ4"/>
<dbReference type="Gramene" id="AET1Gv20522500.11">
    <property type="protein sequence ID" value="AET1Gv20522500.11"/>
    <property type="gene ID" value="AET1Gv20522500"/>
</dbReference>
<accession>A0A452YSQ4</accession>
<evidence type="ECO:0000313" key="1">
    <source>
        <dbReference type="EnsemblPlants" id="AET1Gv20522500.11"/>
    </source>
</evidence>
<name>A0A452YSQ4_AEGTS</name>
<protein>
    <submittedName>
        <fullName evidence="1">Uncharacterized protein</fullName>
    </submittedName>
</protein>
<reference evidence="1" key="5">
    <citation type="journal article" date="2021" name="G3 (Bethesda)">
        <title>Aegilops tauschii genome assembly Aet v5.0 features greater sequence contiguity and improved annotation.</title>
        <authorList>
            <person name="Wang L."/>
            <person name="Zhu T."/>
            <person name="Rodriguez J.C."/>
            <person name="Deal K.R."/>
            <person name="Dubcovsky J."/>
            <person name="McGuire P.E."/>
            <person name="Lux T."/>
            <person name="Spannagl M."/>
            <person name="Mayer K.F.X."/>
            <person name="Baldrich P."/>
            <person name="Meyers B.C."/>
            <person name="Huo N."/>
            <person name="Gu Y.Q."/>
            <person name="Zhou H."/>
            <person name="Devos K.M."/>
            <person name="Bennetzen J.L."/>
            <person name="Unver T."/>
            <person name="Budak H."/>
            <person name="Gulick P.J."/>
            <person name="Galiba G."/>
            <person name="Kalapos B."/>
            <person name="Nelson D.R."/>
            <person name="Li P."/>
            <person name="You F.M."/>
            <person name="Luo M.C."/>
            <person name="Dvorak J."/>
        </authorList>
    </citation>
    <scope>NUCLEOTIDE SEQUENCE [LARGE SCALE GENOMIC DNA]</scope>
    <source>
        <strain evidence="1">cv. AL8/78</strain>
    </source>
</reference>
<reference evidence="2" key="2">
    <citation type="journal article" date="2017" name="Nat. Plants">
        <title>The Aegilops tauschii genome reveals multiple impacts of transposons.</title>
        <authorList>
            <person name="Zhao G."/>
            <person name="Zou C."/>
            <person name="Li K."/>
            <person name="Wang K."/>
            <person name="Li T."/>
            <person name="Gao L."/>
            <person name="Zhang X."/>
            <person name="Wang H."/>
            <person name="Yang Z."/>
            <person name="Liu X."/>
            <person name="Jiang W."/>
            <person name="Mao L."/>
            <person name="Kong X."/>
            <person name="Jiao Y."/>
            <person name="Jia J."/>
        </authorList>
    </citation>
    <scope>NUCLEOTIDE SEQUENCE [LARGE SCALE GENOMIC DNA]</scope>
    <source>
        <strain evidence="2">cv. AL8/78</strain>
    </source>
</reference>
<sequence length="67" mass="7117">MVQGCITGISSTASVISPLVFTPLTGKHLSLSLLNTSKLTTDYVLHVLLTCFIPMPLPMSLAKDVIS</sequence>
<organism evidence="1 2">
    <name type="scientific">Aegilops tauschii subsp. strangulata</name>
    <name type="common">Goatgrass</name>
    <dbReference type="NCBI Taxonomy" id="200361"/>
    <lineage>
        <taxon>Eukaryota</taxon>
        <taxon>Viridiplantae</taxon>
        <taxon>Streptophyta</taxon>
        <taxon>Embryophyta</taxon>
        <taxon>Tracheophyta</taxon>
        <taxon>Spermatophyta</taxon>
        <taxon>Magnoliopsida</taxon>
        <taxon>Liliopsida</taxon>
        <taxon>Poales</taxon>
        <taxon>Poaceae</taxon>
        <taxon>BOP clade</taxon>
        <taxon>Pooideae</taxon>
        <taxon>Triticodae</taxon>
        <taxon>Triticeae</taxon>
        <taxon>Triticinae</taxon>
        <taxon>Aegilops</taxon>
    </lineage>
</organism>
<dbReference type="Proteomes" id="UP000015105">
    <property type="component" value="Chromosome 1D"/>
</dbReference>
<evidence type="ECO:0000313" key="2">
    <source>
        <dbReference type="Proteomes" id="UP000015105"/>
    </source>
</evidence>